<proteinExistence type="predicted"/>
<feature type="compositionally biased region" description="Basic and acidic residues" evidence="1">
    <location>
        <begin position="103"/>
        <end position="119"/>
    </location>
</feature>
<reference evidence="2" key="1">
    <citation type="submission" date="2020-10" db="EMBL/GenBank/DDBJ databases">
        <title>Unveiling of a novel bifunctional photoreceptor, Dualchrome1, isolated from a cosmopolitan green alga.</title>
        <authorList>
            <person name="Suzuki S."/>
            <person name="Kawachi M."/>
        </authorList>
    </citation>
    <scope>NUCLEOTIDE SEQUENCE</scope>
    <source>
        <strain evidence="2">NIES 2893</strain>
    </source>
</reference>
<evidence type="ECO:0000313" key="2">
    <source>
        <dbReference type="EMBL" id="GHP07541.1"/>
    </source>
</evidence>
<accession>A0A830HQ20</accession>
<gene>
    <name evidence="2" type="ORF">PPROV_000628300</name>
</gene>
<protein>
    <submittedName>
        <fullName evidence="2">Uncharacterized protein</fullName>
    </submittedName>
</protein>
<feature type="region of interest" description="Disordered" evidence="1">
    <location>
        <begin position="103"/>
        <end position="122"/>
    </location>
</feature>
<organism evidence="2 3">
    <name type="scientific">Pycnococcus provasolii</name>
    <dbReference type="NCBI Taxonomy" id="41880"/>
    <lineage>
        <taxon>Eukaryota</taxon>
        <taxon>Viridiplantae</taxon>
        <taxon>Chlorophyta</taxon>
        <taxon>Pseudoscourfieldiophyceae</taxon>
        <taxon>Pseudoscourfieldiales</taxon>
        <taxon>Pycnococcaceae</taxon>
        <taxon>Pycnococcus</taxon>
    </lineage>
</organism>
<comment type="caution">
    <text evidence="2">The sequence shown here is derived from an EMBL/GenBank/DDBJ whole genome shotgun (WGS) entry which is preliminary data.</text>
</comment>
<dbReference type="Proteomes" id="UP000660262">
    <property type="component" value="Unassembled WGS sequence"/>
</dbReference>
<name>A0A830HQ20_9CHLO</name>
<keyword evidence="3" id="KW-1185">Reference proteome</keyword>
<dbReference type="EMBL" id="BNJQ01000017">
    <property type="protein sequence ID" value="GHP07541.1"/>
    <property type="molecule type" value="Genomic_DNA"/>
</dbReference>
<evidence type="ECO:0000256" key="1">
    <source>
        <dbReference type="SAM" id="MobiDB-lite"/>
    </source>
</evidence>
<evidence type="ECO:0000313" key="3">
    <source>
        <dbReference type="Proteomes" id="UP000660262"/>
    </source>
</evidence>
<dbReference type="AlphaFoldDB" id="A0A830HQ20"/>
<sequence length="183" mass="21022">MASIFMKEMETRGILGKDFKHKTGLDAILDSQSESQSIREVRTPHKVYFVARQGDGVWREVHVYTIGIEHFRERTSEKFDYEPLNLLEVLVVDDATYRSRLPEASRDKSIPPTELHDNPKVTMTPIHGDVDLEMTQNYARFFVTFRGRPEPSRTAFKNLYKRVMMDAQPGAKLSLKDMAGATV</sequence>